<evidence type="ECO:0000313" key="2">
    <source>
        <dbReference type="Proteomes" id="UP000183567"/>
    </source>
</evidence>
<protein>
    <submittedName>
        <fullName evidence="1">Uncharacterized protein</fullName>
    </submittedName>
</protein>
<proteinExistence type="predicted"/>
<accession>A0A1J8PT87</accession>
<dbReference type="Proteomes" id="UP000183567">
    <property type="component" value="Unassembled WGS sequence"/>
</dbReference>
<dbReference type="EMBL" id="LVVM01005302">
    <property type="protein sequence ID" value="OJA10971.1"/>
    <property type="molecule type" value="Genomic_DNA"/>
</dbReference>
<sequence length="60" mass="6351">MGVTSGSLDLEGTLLNSQERDIEGSSTKIENEDIALAVGLRALTAIREKSNLSGIRVAHI</sequence>
<reference evidence="1 2" key="1">
    <citation type="submission" date="2016-03" db="EMBL/GenBank/DDBJ databases">
        <title>Comparative genomics of the ectomycorrhizal sister species Rhizopogon vinicolor and Rhizopogon vesiculosus (Basidiomycota: Boletales) reveals a divergence of the mating type B locus.</title>
        <authorList>
            <person name="Mujic A.B."/>
            <person name="Kuo A."/>
            <person name="Tritt A."/>
            <person name="Lipzen A."/>
            <person name="Chen C."/>
            <person name="Johnson J."/>
            <person name="Sharma A."/>
            <person name="Barry K."/>
            <person name="Grigoriev I.V."/>
            <person name="Spatafora J.W."/>
        </authorList>
    </citation>
    <scope>NUCLEOTIDE SEQUENCE [LARGE SCALE GENOMIC DNA]</scope>
    <source>
        <strain evidence="1 2">AM-OR11-056</strain>
    </source>
</reference>
<dbReference type="Pfam" id="PF10712">
    <property type="entry name" value="NAD-GH"/>
    <property type="match status" value="1"/>
</dbReference>
<gene>
    <name evidence="1" type="ORF">AZE42_08747</name>
</gene>
<dbReference type="OrthoDB" id="2017405at2759"/>
<dbReference type="AlphaFoldDB" id="A0A1J8PT87"/>
<comment type="caution">
    <text evidence="1">The sequence shown here is derived from an EMBL/GenBank/DDBJ whole genome shotgun (WGS) entry which is preliminary data.</text>
</comment>
<organism evidence="1 2">
    <name type="scientific">Rhizopogon vesiculosus</name>
    <dbReference type="NCBI Taxonomy" id="180088"/>
    <lineage>
        <taxon>Eukaryota</taxon>
        <taxon>Fungi</taxon>
        <taxon>Dikarya</taxon>
        <taxon>Basidiomycota</taxon>
        <taxon>Agaricomycotina</taxon>
        <taxon>Agaricomycetes</taxon>
        <taxon>Agaricomycetidae</taxon>
        <taxon>Boletales</taxon>
        <taxon>Suillineae</taxon>
        <taxon>Rhizopogonaceae</taxon>
        <taxon>Rhizopogon</taxon>
    </lineage>
</organism>
<name>A0A1J8PT87_9AGAM</name>
<dbReference type="InterPro" id="IPR019651">
    <property type="entry name" value="Glutamate_DH_NAD-spec"/>
</dbReference>
<keyword evidence="2" id="KW-1185">Reference proteome</keyword>
<evidence type="ECO:0000313" key="1">
    <source>
        <dbReference type="EMBL" id="OJA10971.1"/>
    </source>
</evidence>